<evidence type="ECO:0000313" key="2">
    <source>
        <dbReference type="EMBL" id="KAK7279291.1"/>
    </source>
</evidence>
<feature type="compositionally biased region" description="Polar residues" evidence="1">
    <location>
        <begin position="752"/>
        <end position="769"/>
    </location>
</feature>
<feature type="compositionally biased region" description="Basic and acidic residues" evidence="1">
    <location>
        <begin position="127"/>
        <end position="140"/>
    </location>
</feature>
<dbReference type="EMBL" id="JAYKXN010000006">
    <property type="protein sequence ID" value="KAK7279291.1"/>
    <property type="molecule type" value="Genomic_DNA"/>
</dbReference>
<organism evidence="2 3">
    <name type="scientific">Clitoria ternatea</name>
    <name type="common">Butterfly pea</name>
    <dbReference type="NCBI Taxonomy" id="43366"/>
    <lineage>
        <taxon>Eukaryota</taxon>
        <taxon>Viridiplantae</taxon>
        <taxon>Streptophyta</taxon>
        <taxon>Embryophyta</taxon>
        <taxon>Tracheophyta</taxon>
        <taxon>Spermatophyta</taxon>
        <taxon>Magnoliopsida</taxon>
        <taxon>eudicotyledons</taxon>
        <taxon>Gunneridae</taxon>
        <taxon>Pentapetalae</taxon>
        <taxon>rosids</taxon>
        <taxon>fabids</taxon>
        <taxon>Fabales</taxon>
        <taxon>Fabaceae</taxon>
        <taxon>Papilionoideae</taxon>
        <taxon>50 kb inversion clade</taxon>
        <taxon>NPAAA clade</taxon>
        <taxon>indigoferoid/millettioid clade</taxon>
        <taxon>Phaseoleae</taxon>
        <taxon>Clitoria</taxon>
    </lineage>
</organism>
<feature type="region of interest" description="Disordered" evidence="1">
    <location>
        <begin position="784"/>
        <end position="803"/>
    </location>
</feature>
<feature type="region of interest" description="Disordered" evidence="1">
    <location>
        <begin position="50"/>
        <end position="82"/>
    </location>
</feature>
<accession>A0AAN9FQH3</accession>
<gene>
    <name evidence="2" type="ORF">RJT34_24338</name>
</gene>
<keyword evidence="3" id="KW-1185">Reference proteome</keyword>
<reference evidence="2 3" key="1">
    <citation type="submission" date="2024-01" db="EMBL/GenBank/DDBJ databases">
        <title>The genomes of 5 underutilized Papilionoideae crops provide insights into root nodulation and disease resistance.</title>
        <authorList>
            <person name="Yuan L."/>
        </authorList>
    </citation>
    <scope>NUCLEOTIDE SEQUENCE [LARGE SCALE GENOMIC DNA]</scope>
    <source>
        <strain evidence="2">LY-2023</strain>
        <tissue evidence="2">Leaf</tissue>
    </source>
</reference>
<evidence type="ECO:0000313" key="3">
    <source>
        <dbReference type="Proteomes" id="UP001359559"/>
    </source>
</evidence>
<feature type="region of interest" description="Disordered" evidence="1">
    <location>
        <begin position="866"/>
        <end position="888"/>
    </location>
</feature>
<sequence length="903" mass="100571">MESRFEYKHSGKWQCHRYQAVLKCLKLGACEYHHHNHGFGKLSMGNEMGNNNTSAIKEEDNTSEAEKKTFQEDTSDFSNGISQDIHADSVQDENQNVATSIAQDDVEKNSKASNDITIELGNDTCQEDGHSENVKGKAQNEDTEEETITTSMLENESLEGVTHASDVKMENQMLPKAEAEDTTTELGEVTLQQDSHADDVKEKIQMIPKGDACESNMSMENQMQPIAENEDVQEKATEMAFDDSRSLLENGLLKGNAHEDDANVDHQKHETDEGKDDQTEAILDFDDKTSEFEDKKDGHAVNHNAYDTDVQGKTTILASEDTMILTKCFEGAGGGVTEVRKPEKSPNSGPVEVVSKMSLSSFSMEGPEEYEKREDPCLRKEILSVTYDHHLNDETSIKQDEEETRVLTLNDVNMSHDSVLQGWSSACSNHDEPVKLSVPSFLEDNLLDTNSHYQQVKDDVFEEEMEFHERLLCTDESDGNNGNEFVSIMVDTSETSSDSTSIANNTNGNPITKVLHEESKLSINGSRENSHYYKPDQCMKGSLKEYTSSMVNAYDITIGSNGDANEETTIVLESSVSEIANNAQVEESKATKNGFQPEASLNKASDEELEASIAMVKNCEVTEMSEQCYSNVVTTNQEELFPMQSSCSLLHIYDYHQDNVKQNKSFTATSMPNSDWKQTNENKISGITIDNLHSSKLSSPSMDSVDHEAFEKELKEGEDYSQQTEADTISIEPCSNNSTFANGGYESRDSVTRLSAESNSDNPNLSCQMQKSPSFNLNLRMEARPEESDQTPLLHQDESANESLSKINTSLNLISPMPHPHEEMPVEEKIVMMERSYSKKCKAPFIGLLKEEEEAHLLVMPQTHDNLAGATKEVSSTSPKGKEKRKPRSSFFSSCMCCTTVAN</sequence>
<evidence type="ECO:0000256" key="1">
    <source>
        <dbReference type="SAM" id="MobiDB-lite"/>
    </source>
</evidence>
<comment type="caution">
    <text evidence="2">The sequence shown here is derived from an EMBL/GenBank/DDBJ whole genome shotgun (WGS) entry which is preliminary data.</text>
</comment>
<feature type="region of interest" description="Disordered" evidence="1">
    <location>
        <begin position="121"/>
        <end position="143"/>
    </location>
</feature>
<feature type="region of interest" description="Disordered" evidence="1">
    <location>
        <begin position="732"/>
        <end position="769"/>
    </location>
</feature>
<protein>
    <submittedName>
        <fullName evidence="2">Uncharacterized protein</fullName>
    </submittedName>
</protein>
<feature type="region of interest" description="Disordered" evidence="1">
    <location>
        <begin position="257"/>
        <end position="276"/>
    </location>
</feature>
<proteinExistence type="predicted"/>
<dbReference type="Proteomes" id="UP001359559">
    <property type="component" value="Unassembled WGS sequence"/>
</dbReference>
<dbReference type="AlphaFoldDB" id="A0AAN9FQH3"/>
<feature type="compositionally biased region" description="Polar residues" evidence="1">
    <location>
        <begin position="732"/>
        <end position="741"/>
    </location>
</feature>
<name>A0AAN9FQH3_CLITE</name>
<feature type="compositionally biased region" description="Basic and acidic residues" evidence="1">
    <location>
        <begin position="56"/>
        <end position="71"/>
    </location>
</feature>